<dbReference type="SFLD" id="SFLDG01060">
    <property type="entry name" value="BATS_domain_containing"/>
    <property type="match status" value="1"/>
</dbReference>
<keyword evidence="4 7" id="KW-0408">Iron</keyword>
<dbReference type="GO" id="GO:0051539">
    <property type="term" value="F:4 iron, 4 sulfur cluster binding"/>
    <property type="evidence" value="ECO:0007669"/>
    <property type="project" value="UniProtKB-KW"/>
</dbReference>
<evidence type="ECO:0000256" key="2">
    <source>
        <dbReference type="ARBA" id="ARBA00022691"/>
    </source>
</evidence>
<feature type="binding site" evidence="8">
    <location>
        <position position="163"/>
    </location>
    <ligand>
        <name>S-adenosyl-L-methionine</name>
        <dbReference type="ChEBI" id="CHEBI:59789"/>
    </ligand>
</feature>
<keyword evidence="5 7" id="KW-0411">Iron-sulfur</keyword>
<evidence type="ECO:0000256" key="1">
    <source>
        <dbReference type="ARBA" id="ARBA00022485"/>
    </source>
</evidence>
<evidence type="ECO:0000256" key="5">
    <source>
        <dbReference type="ARBA" id="ARBA00023014"/>
    </source>
</evidence>
<proteinExistence type="predicted"/>
<reference evidence="10" key="2">
    <citation type="journal article" date="2021" name="PeerJ">
        <title>Extensive microbial diversity within the chicken gut microbiome revealed by metagenomics and culture.</title>
        <authorList>
            <person name="Gilroy R."/>
            <person name="Ravi A."/>
            <person name="Getino M."/>
            <person name="Pursley I."/>
            <person name="Horton D.L."/>
            <person name="Alikhan N.F."/>
            <person name="Baker D."/>
            <person name="Gharbi K."/>
            <person name="Hall N."/>
            <person name="Watson M."/>
            <person name="Adriaenssens E.M."/>
            <person name="Foster-Nyarko E."/>
            <person name="Jarju S."/>
            <person name="Secka A."/>
            <person name="Antonio M."/>
            <person name="Oren A."/>
            <person name="Chaudhuri R.R."/>
            <person name="La Ragione R."/>
            <person name="Hildebrand F."/>
            <person name="Pallen M.J."/>
        </authorList>
    </citation>
    <scope>NUCLEOTIDE SEQUENCE</scope>
    <source>
        <strain evidence="10">B1-20833</strain>
    </source>
</reference>
<protein>
    <submittedName>
        <fullName evidence="10">[FeFe] hydrogenase H-cluster radical SAM maturase HydE</fullName>
    </submittedName>
</protein>
<evidence type="ECO:0000313" key="11">
    <source>
        <dbReference type="Proteomes" id="UP000823661"/>
    </source>
</evidence>
<dbReference type="PROSITE" id="PS51918">
    <property type="entry name" value="RADICAL_SAM"/>
    <property type="match status" value="1"/>
</dbReference>
<dbReference type="CDD" id="cd01335">
    <property type="entry name" value="Radical_SAM"/>
    <property type="match status" value="1"/>
</dbReference>
<dbReference type="SFLD" id="SFLDF00348">
    <property type="entry name" value="FeFe_hydrogenase_maturase_(Hyd"/>
    <property type="match status" value="1"/>
</dbReference>
<dbReference type="InterPro" id="IPR010722">
    <property type="entry name" value="BATS_dom"/>
</dbReference>
<feature type="binding site" evidence="8">
    <location>
        <position position="183"/>
    </location>
    <ligand>
        <name>S-adenosyl-L-methionine</name>
        <dbReference type="ChEBI" id="CHEBI:59789"/>
    </ligand>
</feature>
<keyword evidence="3" id="KW-0479">Metal-binding</keyword>
<name>A0A9D9EQA6_9BACT</name>
<feature type="domain" description="Radical SAM core" evidence="9">
    <location>
        <begin position="49"/>
        <end position="275"/>
    </location>
</feature>
<dbReference type="InterPro" id="IPR024021">
    <property type="entry name" value="FeFe-hyd_HydE_rSAM"/>
</dbReference>
<keyword evidence="1 7" id="KW-0004">4Fe-4S</keyword>
<comment type="cofactor">
    <cofactor evidence="7">
        <name>[4Fe-4S] cluster</name>
        <dbReference type="ChEBI" id="CHEBI:49883"/>
    </cofactor>
    <text evidence="7">Binds 1 [4Fe-4S] cluster. The cluster is coordinated with 3 cysteines and an exchangeable S-adenosyl-L-methionine.</text>
</comment>
<feature type="binding site" evidence="8">
    <location>
        <position position="138"/>
    </location>
    <ligand>
        <name>(3R)-3-methyl-D-ornithine</name>
        <dbReference type="ChEBI" id="CHEBI:64642"/>
    </ligand>
</feature>
<evidence type="ECO:0000256" key="6">
    <source>
        <dbReference type="ARBA" id="ARBA00034078"/>
    </source>
</evidence>
<dbReference type="SMART" id="SM00876">
    <property type="entry name" value="BATS"/>
    <property type="match status" value="1"/>
</dbReference>
<dbReference type="InterPro" id="IPR058240">
    <property type="entry name" value="rSAM_sf"/>
</dbReference>
<dbReference type="SMART" id="SM00729">
    <property type="entry name" value="Elp3"/>
    <property type="match status" value="1"/>
</dbReference>
<evidence type="ECO:0000259" key="9">
    <source>
        <dbReference type="PROSITE" id="PS51918"/>
    </source>
</evidence>
<feature type="binding site" evidence="7">
    <location>
        <position position="63"/>
    </location>
    <ligand>
        <name>[4Fe-4S] cluster</name>
        <dbReference type="ChEBI" id="CHEBI:49883"/>
        <note>4Fe-4S-S-AdoMet</note>
    </ligand>
</feature>
<dbReference type="SFLD" id="SFLDG01280">
    <property type="entry name" value="HydE/PylB-like"/>
    <property type="match status" value="1"/>
</dbReference>
<dbReference type="Gene3D" id="3.20.20.70">
    <property type="entry name" value="Aldolase class I"/>
    <property type="match status" value="1"/>
</dbReference>
<evidence type="ECO:0000256" key="8">
    <source>
        <dbReference type="PIRSR" id="PIRSR004762-2"/>
    </source>
</evidence>
<dbReference type="AlphaFoldDB" id="A0A9D9EQA6"/>
<dbReference type="SUPFAM" id="SSF102114">
    <property type="entry name" value="Radical SAM enzymes"/>
    <property type="match status" value="1"/>
</dbReference>
<dbReference type="InterPro" id="IPR006638">
    <property type="entry name" value="Elp3/MiaA/NifB-like_rSAM"/>
</dbReference>
<dbReference type="Proteomes" id="UP000823661">
    <property type="component" value="Unassembled WGS sequence"/>
</dbReference>
<evidence type="ECO:0000256" key="7">
    <source>
        <dbReference type="PIRSR" id="PIRSR004762-1"/>
    </source>
</evidence>
<keyword evidence="2 7" id="KW-0949">S-adenosyl-L-methionine</keyword>
<dbReference type="PANTHER" id="PTHR43726:SF1">
    <property type="entry name" value="BIOTIN SYNTHASE"/>
    <property type="match status" value="1"/>
</dbReference>
<dbReference type="GO" id="GO:0046872">
    <property type="term" value="F:metal ion binding"/>
    <property type="evidence" value="ECO:0007669"/>
    <property type="project" value="UniProtKB-KW"/>
</dbReference>
<dbReference type="InterPro" id="IPR007197">
    <property type="entry name" value="rSAM"/>
</dbReference>
<reference evidence="10" key="1">
    <citation type="submission" date="2020-10" db="EMBL/GenBank/DDBJ databases">
        <authorList>
            <person name="Gilroy R."/>
        </authorList>
    </citation>
    <scope>NUCLEOTIDE SEQUENCE</scope>
    <source>
        <strain evidence="10">B1-20833</strain>
    </source>
</reference>
<comment type="cofactor">
    <cofactor evidence="6">
        <name>[2Fe-2S] cluster</name>
        <dbReference type="ChEBI" id="CHEBI:190135"/>
    </cofactor>
</comment>
<feature type="binding site" evidence="7">
    <location>
        <position position="70"/>
    </location>
    <ligand>
        <name>[4Fe-4S] cluster</name>
        <dbReference type="ChEBI" id="CHEBI:49883"/>
        <note>4Fe-4S-S-AdoMet</note>
    </ligand>
</feature>
<dbReference type="SFLD" id="SFLDS00029">
    <property type="entry name" value="Radical_SAM"/>
    <property type="match status" value="1"/>
</dbReference>
<sequence>MNTEIVDTLKREKRLDAAGYRSLLESRDPDTAAYLHETAKGVSVQRFGRGIYIRGLIEFTNICRNDCLYCGIRKSNRNIRRYMLADNEIIDRCSCGYGLGFRTFVLQGGELPDEKDDFIEEVCRLIHGRFPDCAITLSLGERREESYRRFFNAGATRYLLRHETHNPAHYAMLHPAGMSLENRLRCIAGLKAIGYQTGTGIMAGSPYQTVDNIIEDIQYIQALRPQMIGIGPFIPHKDTPFGGLCYGTEYRNRTVGGPGPATREAEDMRLELTLKLISIFRLMFPDALIPATTALATVANDGREKGILSGANVVMPNLSPPWTRDSYSLYDDKASSGSESAEGLAELESRLARIGYHIDFSRGDYSENCI</sequence>
<evidence type="ECO:0000256" key="3">
    <source>
        <dbReference type="ARBA" id="ARBA00022723"/>
    </source>
</evidence>
<dbReference type="EMBL" id="JADIMI010000050">
    <property type="protein sequence ID" value="MBO8452256.1"/>
    <property type="molecule type" value="Genomic_DNA"/>
</dbReference>
<dbReference type="NCBIfam" id="TIGR03956">
    <property type="entry name" value="rSAM_HydE"/>
    <property type="match status" value="1"/>
</dbReference>
<dbReference type="GO" id="GO:0044272">
    <property type="term" value="P:sulfur compound biosynthetic process"/>
    <property type="evidence" value="ECO:0007669"/>
    <property type="project" value="UniProtKB-ARBA"/>
</dbReference>
<evidence type="ECO:0000313" key="10">
    <source>
        <dbReference type="EMBL" id="MBO8452256.1"/>
    </source>
</evidence>
<comment type="caution">
    <text evidence="10">The sequence shown here is derived from an EMBL/GenBank/DDBJ whole genome shotgun (WGS) entry which is preliminary data.</text>
</comment>
<feature type="binding site" evidence="7">
    <location>
        <position position="67"/>
    </location>
    <ligand>
        <name>[4Fe-4S] cluster</name>
        <dbReference type="ChEBI" id="CHEBI:49883"/>
        <note>4Fe-4S-S-AdoMet</note>
    </ligand>
</feature>
<dbReference type="InterPro" id="IPR013785">
    <property type="entry name" value="Aldolase_TIM"/>
</dbReference>
<organism evidence="10 11">
    <name type="scientific">Candidatus Cryptobacteroides intestinavium</name>
    <dbReference type="NCBI Taxonomy" id="2840766"/>
    <lineage>
        <taxon>Bacteria</taxon>
        <taxon>Pseudomonadati</taxon>
        <taxon>Bacteroidota</taxon>
        <taxon>Bacteroidia</taxon>
        <taxon>Bacteroidales</taxon>
        <taxon>Candidatus Cryptobacteroides</taxon>
    </lineage>
</organism>
<dbReference type="Pfam" id="PF04055">
    <property type="entry name" value="Radical_SAM"/>
    <property type="match status" value="1"/>
</dbReference>
<evidence type="ECO:0000256" key="4">
    <source>
        <dbReference type="ARBA" id="ARBA00023004"/>
    </source>
</evidence>
<gene>
    <name evidence="10" type="primary">hydE</name>
    <name evidence="10" type="ORF">IAC06_05165</name>
</gene>
<dbReference type="GO" id="GO:0016740">
    <property type="term" value="F:transferase activity"/>
    <property type="evidence" value="ECO:0007669"/>
    <property type="project" value="TreeGrafter"/>
</dbReference>
<dbReference type="InterPro" id="IPR034422">
    <property type="entry name" value="HydE/PylB-like"/>
</dbReference>
<dbReference type="PANTHER" id="PTHR43726">
    <property type="entry name" value="3-METHYLORNITHINE SYNTHASE"/>
    <property type="match status" value="1"/>
</dbReference>
<dbReference type="PIRSF" id="PIRSF004762">
    <property type="entry name" value="CHP00423"/>
    <property type="match status" value="1"/>
</dbReference>
<dbReference type="GO" id="GO:0042364">
    <property type="term" value="P:water-soluble vitamin biosynthetic process"/>
    <property type="evidence" value="ECO:0007669"/>
    <property type="project" value="UniProtKB-ARBA"/>
</dbReference>
<accession>A0A9D9EQA6</accession>